<dbReference type="Proteomes" id="UP000199495">
    <property type="component" value="Unassembled WGS sequence"/>
</dbReference>
<reference evidence="2 3" key="1">
    <citation type="submission" date="2016-10" db="EMBL/GenBank/DDBJ databases">
        <authorList>
            <person name="de Groot N.N."/>
        </authorList>
    </citation>
    <scope>NUCLEOTIDE SEQUENCE [LARGE SCALE GENOMIC DNA]</scope>
    <source>
        <strain evidence="2 3">CGMCC 1.10267</strain>
    </source>
</reference>
<name>A0A1G7Y7D3_9HYPH</name>
<keyword evidence="3" id="KW-1185">Reference proteome</keyword>
<accession>A0A1G7Y7D3</accession>
<evidence type="ECO:0000313" key="3">
    <source>
        <dbReference type="Proteomes" id="UP000199495"/>
    </source>
</evidence>
<dbReference type="RefSeq" id="WP_137387896.1">
    <property type="nucleotide sequence ID" value="NZ_FNCS01000012.1"/>
</dbReference>
<evidence type="ECO:0000259" key="1">
    <source>
        <dbReference type="PROSITE" id="PS50883"/>
    </source>
</evidence>
<gene>
    <name evidence="2" type="ORF">SAMN04487974_11299</name>
</gene>
<dbReference type="PROSITE" id="PS50883">
    <property type="entry name" value="EAL"/>
    <property type="match status" value="1"/>
</dbReference>
<evidence type="ECO:0000313" key="2">
    <source>
        <dbReference type="EMBL" id="SDG92324.1"/>
    </source>
</evidence>
<proteinExistence type="predicted"/>
<sequence length="58" mass="6327">MQHPRTERCPVSVNIPPLQFKDAKLAETVLSAVASSGLAPSRLDLEITEGTLLDNCRH</sequence>
<dbReference type="InterPro" id="IPR001633">
    <property type="entry name" value="EAL_dom"/>
</dbReference>
<dbReference type="InterPro" id="IPR035919">
    <property type="entry name" value="EAL_sf"/>
</dbReference>
<dbReference type="EMBL" id="FNCS01000012">
    <property type="protein sequence ID" value="SDG92324.1"/>
    <property type="molecule type" value="Genomic_DNA"/>
</dbReference>
<feature type="domain" description="EAL" evidence="1">
    <location>
        <begin position="1"/>
        <end position="58"/>
    </location>
</feature>
<dbReference type="OrthoDB" id="9814202at2"/>
<organism evidence="2 3">
    <name type="scientific">Pelagibacterium luteolum</name>
    <dbReference type="NCBI Taxonomy" id="440168"/>
    <lineage>
        <taxon>Bacteria</taxon>
        <taxon>Pseudomonadati</taxon>
        <taxon>Pseudomonadota</taxon>
        <taxon>Alphaproteobacteria</taxon>
        <taxon>Hyphomicrobiales</taxon>
        <taxon>Devosiaceae</taxon>
        <taxon>Pelagibacterium</taxon>
    </lineage>
</organism>
<dbReference type="SUPFAM" id="SSF141868">
    <property type="entry name" value="EAL domain-like"/>
    <property type="match status" value="1"/>
</dbReference>
<dbReference type="AlphaFoldDB" id="A0A1G7Y7D3"/>
<dbReference type="Gene3D" id="3.20.20.450">
    <property type="entry name" value="EAL domain"/>
    <property type="match status" value="1"/>
</dbReference>
<protein>
    <submittedName>
        <fullName evidence="2">EAL domain-containing protein</fullName>
    </submittedName>
</protein>
<dbReference type="STRING" id="440168.SAMN04487974_11299"/>